<dbReference type="FunFam" id="2.40.20.10:FF:000009">
    <property type="entry name" value="Hepatocyte growth factor-like 1"/>
    <property type="match status" value="1"/>
</dbReference>
<dbReference type="Pfam" id="PF00089">
    <property type="entry name" value="Trypsin"/>
    <property type="match status" value="1"/>
</dbReference>
<dbReference type="GO" id="GO:0006508">
    <property type="term" value="P:proteolysis"/>
    <property type="evidence" value="ECO:0007669"/>
    <property type="project" value="InterPro"/>
</dbReference>
<accession>A0A9J7GZ42</accession>
<organism evidence="13 14">
    <name type="scientific">Cricetulus griseus</name>
    <name type="common">Chinese hamster</name>
    <name type="synonym">Cricetulus barabensis griseus</name>
    <dbReference type="NCBI Taxonomy" id="10029"/>
    <lineage>
        <taxon>Eukaryota</taxon>
        <taxon>Metazoa</taxon>
        <taxon>Chordata</taxon>
        <taxon>Craniata</taxon>
        <taxon>Vertebrata</taxon>
        <taxon>Euteleostomi</taxon>
        <taxon>Mammalia</taxon>
        <taxon>Eutheria</taxon>
        <taxon>Euarchontoglires</taxon>
        <taxon>Glires</taxon>
        <taxon>Rodentia</taxon>
        <taxon>Myomorpha</taxon>
        <taxon>Muroidea</taxon>
        <taxon>Cricetidae</taxon>
        <taxon>Cricetinae</taxon>
        <taxon>Cricetulus</taxon>
    </lineage>
</organism>
<evidence type="ECO:0000256" key="1">
    <source>
        <dbReference type="ARBA" id="ARBA00004613"/>
    </source>
</evidence>
<protein>
    <submittedName>
        <fullName evidence="14">Hepatocyte growth factor-like protein isoform X1</fullName>
    </submittedName>
</protein>
<dbReference type="InterPro" id="IPR018056">
    <property type="entry name" value="Kringle_CS"/>
</dbReference>
<sequence length="863" mass="95881">MPNVSPQNPPKHCLINIKDSQGSSYIKKVLALDPRARGLTSPSNCHPVSVKPKQVQRGGVEPEPPNPVGTHFTISGMGLWWVTAQPPAMSMRWFPLLLLLTQCSRALGQRSPLNDFQLLQSTELKNFLHTVVPGPWEEDVADAEECARRCGPLLDCRAFHYNSSSHGCQLLPWTQHSPHTQLHHSSLCDLFQKKDYVRACIMDNGVSYRGTVARTAGGLPCQAWSRRFPNDHKYTPTPKNGLEENFCRNPDRDSRGPWCYTTNPSVRFQSCGIKSCREAVCVRCNGEDYRGEVDVTESGRECQRWDLQHPHSHPFQPDKYVGRILMPRVGLNPTGEGPESQSLITTPRFLDKALNDNYCRNPDGSERPWCYTTDPNIEREFCDLPSCGPNLPLITKGSKSHQRNKGKILNCFHGKGEDYRGTTNTTSAGVPCQRWDAQSPHQHRFVPEKYSCKDLRENFCRNPDGSEAPWCFTSRPGLRVAFCYQIPRCTEEVVPEGEAGAGGRGGQESGTDLGLMAALAPSTAGCYHGSGEQYRGLVSKTRKGVQCQHWSAVTPHKPQFTPTSAPQAGLEANFCRNPDGDSHGPWCYTSDPATLFDYCALQRCDDDQPPSILDPPDQVQFEKCGKRVDKRNKLRVVGGHPGSSPWTVSLRNRQGQHFCGGSLVKEQWVLTARQCVWSCHEPLTGYEVWLGTINQNPQPGEANLQRVSVAKAVCGPAGSQLVLLKLERPVILNHHVARICLPPEQYVVPPGTKCEIAGWGESTGTSNNTVLHVASMKVISNQECNVKHRGHVQESEMCTEGLLVPTGACEGDYGGPLACYTHDCWVLEGLIIPNRVCARPHWPAVFTRVSVFVDWINKVMQLE</sequence>
<evidence type="ECO:0000313" key="14">
    <source>
        <dbReference type="RefSeq" id="XP_035299844.1"/>
    </source>
</evidence>
<dbReference type="InterPro" id="IPR000001">
    <property type="entry name" value="Kringle"/>
</dbReference>
<dbReference type="SUPFAM" id="SSF57414">
    <property type="entry name" value="Hairpin loop containing domain-like"/>
    <property type="match status" value="1"/>
</dbReference>
<dbReference type="CDD" id="cd01099">
    <property type="entry name" value="PAN_AP_HGF"/>
    <property type="match status" value="1"/>
</dbReference>
<dbReference type="SMART" id="SM00130">
    <property type="entry name" value="KR"/>
    <property type="match status" value="4"/>
</dbReference>
<evidence type="ECO:0000256" key="6">
    <source>
        <dbReference type="ARBA" id="ARBA00022737"/>
    </source>
</evidence>
<dbReference type="SUPFAM" id="SSF50494">
    <property type="entry name" value="Trypsin-like serine proteases"/>
    <property type="match status" value="1"/>
</dbReference>
<dbReference type="Gene3D" id="2.40.10.10">
    <property type="entry name" value="Trypsin-like serine proteases"/>
    <property type="match status" value="2"/>
</dbReference>
<dbReference type="InterPro" id="IPR043504">
    <property type="entry name" value="Peptidase_S1_PA_chymotrypsin"/>
</dbReference>
<evidence type="ECO:0000256" key="5">
    <source>
        <dbReference type="ARBA" id="ARBA00022729"/>
    </source>
</evidence>
<evidence type="ECO:0000256" key="8">
    <source>
        <dbReference type="PROSITE-ProRule" id="PRU00121"/>
    </source>
</evidence>
<dbReference type="RefSeq" id="XP_035299844.1">
    <property type="nucleotide sequence ID" value="XM_035443953.1"/>
</dbReference>
<feature type="disulfide bond" evidence="8">
    <location>
        <begin position="460"/>
        <end position="483"/>
    </location>
</feature>
<evidence type="ECO:0000256" key="3">
    <source>
        <dbReference type="ARBA" id="ARBA00022542"/>
    </source>
</evidence>
<dbReference type="PIRSF" id="PIRSF001152">
    <property type="entry name" value="HGF_MST1"/>
    <property type="match status" value="1"/>
</dbReference>
<dbReference type="GO" id="GO:0004252">
    <property type="term" value="F:serine-type endopeptidase activity"/>
    <property type="evidence" value="ECO:0007669"/>
    <property type="project" value="InterPro"/>
</dbReference>
<dbReference type="CDD" id="cd00190">
    <property type="entry name" value="Tryp_SPc"/>
    <property type="match status" value="1"/>
</dbReference>
<dbReference type="Gene3D" id="2.40.20.10">
    <property type="entry name" value="Plasminogen Kringle 4"/>
    <property type="match status" value="4"/>
</dbReference>
<dbReference type="PROSITE" id="PS50948">
    <property type="entry name" value="PAN"/>
    <property type="match status" value="1"/>
</dbReference>
<keyword evidence="3" id="KW-0721">Serine protease homolog</keyword>
<dbReference type="GO" id="GO:0005576">
    <property type="term" value="C:extracellular region"/>
    <property type="evidence" value="ECO:0007669"/>
    <property type="project" value="UniProtKB-SubCell"/>
</dbReference>
<dbReference type="Gene3D" id="3.50.4.10">
    <property type="entry name" value="Hepatocyte Growth Factor"/>
    <property type="match status" value="1"/>
</dbReference>
<keyword evidence="13" id="KW-1185">Reference proteome</keyword>
<dbReference type="InterPro" id="IPR038178">
    <property type="entry name" value="Kringle_sf"/>
</dbReference>
<feature type="domain" description="Kringle" evidence="10">
    <location>
        <begin position="199"/>
        <end position="276"/>
    </location>
</feature>
<evidence type="ECO:0000313" key="13">
    <source>
        <dbReference type="Proteomes" id="UP001108280"/>
    </source>
</evidence>
<dbReference type="GeneID" id="100761444"/>
<dbReference type="InterPro" id="IPR001314">
    <property type="entry name" value="Peptidase_S1A"/>
</dbReference>
<dbReference type="AlphaFoldDB" id="A0A9J7GZ42"/>
<dbReference type="FunFam" id="3.50.4.10:FF:000004">
    <property type="entry name" value="Hepatocyte growth factor-like 1"/>
    <property type="match status" value="1"/>
</dbReference>
<dbReference type="InterPro" id="IPR024174">
    <property type="entry name" value="HGF/MST1"/>
</dbReference>
<dbReference type="Proteomes" id="UP001108280">
    <property type="component" value="Chromosome 4"/>
</dbReference>
<dbReference type="FunFam" id="2.40.20.10:FF:000002">
    <property type="entry name" value="Hepatocyte growth factor"/>
    <property type="match status" value="2"/>
</dbReference>
<dbReference type="PRINTS" id="PR00018">
    <property type="entry name" value="KRINGLE"/>
</dbReference>
<comment type="subcellular location">
    <subcellularLocation>
        <location evidence="1">Secreted</location>
    </subcellularLocation>
</comment>
<keyword evidence="5" id="KW-0732">Signal</keyword>
<dbReference type="PROSITE" id="PS50240">
    <property type="entry name" value="TRYPSIN_DOM"/>
    <property type="match status" value="1"/>
</dbReference>
<dbReference type="PRINTS" id="PR00722">
    <property type="entry name" value="CHYMOTRYPSIN"/>
</dbReference>
<dbReference type="PROSITE" id="PS50070">
    <property type="entry name" value="KRINGLE_2"/>
    <property type="match status" value="4"/>
</dbReference>
<dbReference type="PANTHER" id="PTHR24261">
    <property type="entry name" value="PLASMINOGEN-RELATED"/>
    <property type="match status" value="1"/>
</dbReference>
<feature type="domain" description="Kringle" evidence="10">
    <location>
        <begin position="280"/>
        <end position="387"/>
    </location>
</feature>
<dbReference type="InterPro" id="IPR003609">
    <property type="entry name" value="Pan_app"/>
</dbReference>
<feature type="domain" description="Kringle" evidence="10">
    <location>
        <begin position="410"/>
        <end position="489"/>
    </location>
</feature>
<dbReference type="SMART" id="SM00473">
    <property type="entry name" value="PAN_AP"/>
    <property type="match status" value="1"/>
</dbReference>
<dbReference type="InterPro" id="IPR013806">
    <property type="entry name" value="Kringle-like"/>
</dbReference>
<dbReference type="FunFam" id="2.40.10.10:FF:000055">
    <property type="entry name" value="Hepatocyte growth factor-like 1"/>
    <property type="match status" value="1"/>
</dbReference>
<keyword evidence="4 8" id="KW-0420">Kringle</keyword>
<evidence type="ECO:0000256" key="7">
    <source>
        <dbReference type="ARBA" id="ARBA00023157"/>
    </source>
</evidence>
<feature type="region of interest" description="Disordered" evidence="9">
    <location>
        <begin position="38"/>
        <end position="65"/>
    </location>
</feature>
<reference evidence="13" key="1">
    <citation type="journal article" date="2018" name="Biotechnol. Bioeng.">
        <title>A reference genome of the Chinese hamster based on a hybrid assembly strategy.</title>
        <authorList>
            <person name="Rupp O."/>
            <person name="MacDonald M.L."/>
            <person name="Li S."/>
            <person name="Dhiman H."/>
            <person name="Polson S."/>
            <person name="Griep S."/>
            <person name="Heffner K."/>
            <person name="Hernandez I."/>
            <person name="Brinkrolf K."/>
            <person name="Jadhav V."/>
            <person name="Samoudi M."/>
            <person name="Hao H."/>
            <person name="Kingham B."/>
            <person name="Goesmann A."/>
            <person name="Betenbaugh M.J."/>
            <person name="Lewis N.E."/>
            <person name="Borth N."/>
            <person name="Lee K.H."/>
        </authorList>
    </citation>
    <scope>NUCLEOTIDE SEQUENCE [LARGE SCALE GENOMIC DNA]</scope>
    <source>
        <strain evidence="13">17A/GY</strain>
    </source>
</reference>
<dbReference type="Pfam" id="PF00024">
    <property type="entry name" value="PAN_1"/>
    <property type="match status" value="1"/>
</dbReference>
<dbReference type="Pfam" id="PF00051">
    <property type="entry name" value="Kringle"/>
    <property type="match status" value="5"/>
</dbReference>
<dbReference type="InterPro" id="IPR009003">
    <property type="entry name" value="Peptidase_S1_PA"/>
</dbReference>
<feature type="disulfide bond" evidence="8">
    <location>
        <begin position="432"/>
        <end position="471"/>
    </location>
</feature>
<proteinExistence type="predicted"/>
<evidence type="ECO:0000256" key="9">
    <source>
        <dbReference type="SAM" id="MobiDB-lite"/>
    </source>
</evidence>
<dbReference type="SUPFAM" id="SSF57440">
    <property type="entry name" value="Kringle-like"/>
    <property type="match status" value="4"/>
</dbReference>
<dbReference type="CTD" id="4485"/>
<gene>
    <name evidence="14" type="primary">Mst1</name>
</gene>
<evidence type="ECO:0000259" key="11">
    <source>
        <dbReference type="PROSITE" id="PS50240"/>
    </source>
</evidence>
<evidence type="ECO:0000259" key="12">
    <source>
        <dbReference type="PROSITE" id="PS50948"/>
    </source>
</evidence>
<keyword evidence="6" id="KW-0677">Repeat</keyword>
<keyword evidence="7 8" id="KW-1015">Disulfide bond</keyword>
<dbReference type="SMART" id="SM00020">
    <property type="entry name" value="Tryp_SPc"/>
    <property type="match status" value="1"/>
</dbReference>
<feature type="disulfide bond" evidence="8">
    <location>
        <begin position="359"/>
        <end position="382"/>
    </location>
</feature>
<evidence type="ECO:0000256" key="4">
    <source>
        <dbReference type="ARBA" id="ARBA00022572"/>
    </source>
</evidence>
<dbReference type="OrthoDB" id="41905at2759"/>
<evidence type="ECO:0000256" key="2">
    <source>
        <dbReference type="ARBA" id="ARBA00022525"/>
    </source>
</evidence>
<dbReference type="PROSITE" id="PS00021">
    <property type="entry name" value="KRINGLE_1"/>
    <property type="match status" value="3"/>
</dbReference>
<dbReference type="InterPro" id="IPR001254">
    <property type="entry name" value="Trypsin_dom"/>
</dbReference>
<feature type="domain" description="Peptidase S1" evidence="11">
    <location>
        <begin position="636"/>
        <end position="861"/>
    </location>
</feature>
<dbReference type="RefSeq" id="XP_035310435.1">
    <property type="nucleotide sequence ID" value="XM_035454544.1"/>
</dbReference>
<feature type="domain" description="Kringle" evidence="10">
    <location>
        <begin position="525"/>
        <end position="604"/>
    </location>
</feature>
<dbReference type="PANTHER" id="PTHR24261:SF12">
    <property type="entry name" value="HEPATOCYTE GROWTH FACTOR-LIKE PROTEIN-RELATED"/>
    <property type="match status" value="1"/>
</dbReference>
<evidence type="ECO:0000259" key="10">
    <source>
        <dbReference type="PROSITE" id="PS50070"/>
    </source>
</evidence>
<dbReference type="InterPro" id="IPR050759">
    <property type="entry name" value="Serine_protease_kringle"/>
</dbReference>
<reference evidence="13" key="2">
    <citation type="journal article" date="2020" name="Biotechnol. Bioeng.">
        <title>Chromosome-scale scaffolds for the Chinese hamster reference genome assembly to facilitate the study of the CHO epigenome.</title>
        <authorList>
            <person name="Hilliard W."/>
            <person name="MacDonald M."/>
            <person name="Lee K.H."/>
        </authorList>
    </citation>
    <scope>NUCLEOTIDE SEQUENCE [LARGE SCALE GENOMIC DNA]</scope>
    <source>
        <strain evidence="13">17A/GY</strain>
    </source>
</reference>
<feature type="domain" description="Apple" evidence="12">
    <location>
        <begin position="103"/>
        <end position="195"/>
    </location>
</feature>
<reference evidence="14" key="3">
    <citation type="submission" date="2025-08" db="UniProtKB">
        <authorList>
            <consortium name="RefSeq"/>
        </authorList>
    </citation>
    <scope>IDENTIFICATION</scope>
    <source>
        <strain evidence="14">17A/GY</strain>
        <tissue evidence="14">Liver</tissue>
    </source>
</reference>
<comment type="caution">
    <text evidence="8">Lacks conserved residue(s) required for the propagation of feature annotation.</text>
</comment>
<dbReference type="CDD" id="cd00108">
    <property type="entry name" value="KR"/>
    <property type="match status" value="4"/>
</dbReference>
<name>A0A9J7GZ42_CRIGR</name>
<keyword evidence="2" id="KW-0964">Secreted</keyword>